<accession>A0A9F5IRL1</accession>
<feature type="coiled-coil region" evidence="4">
    <location>
        <begin position="39"/>
        <end position="87"/>
    </location>
</feature>
<dbReference type="KEGG" id="pbi:112540587"/>
<dbReference type="Pfam" id="PF15233">
    <property type="entry name" value="SYCE1"/>
    <property type="match status" value="1"/>
</dbReference>
<reference evidence="6" key="1">
    <citation type="submission" date="2025-08" db="UniProtKB">
        <authorList>
            <consortium name="RefSeq"/>
        </authorList>
    </citation>
    <scope>IDENTIFICATION</scope>
    <source>
        <tissue evidence="6">Liver</tissue>
    </source>
</reference>
<evidence type="ECO:0000256" key="1">
    <source>
        <dbReference type="ARBA" id="ARBA00010094"/>
    </source>
</evidence>
<dbReference type="GO" id="GO:0007130">
    <property type="term" value="P:synaptonemal complex assembly"/>
    <property type="evidence" value="ECO:0007669"/>
    <property type="project" value="InterPro"/>
</dbReference>
<keyword evidence="2 4" id="KW-0175">Coiled coil</keyword>
<keyword evidence="5" id="KW-1185">Reference proteome</keyword>
<evidence type="ECO:0000256" key="2">
    <source>
        <dbReference type="ARBA" id="ARBA00023054"/>
    </source>
</evidence>
<evidence type="ECO:0000256" key="4">
    <source>
        <dbReference type="SAM" id="Coils"/>
    </source>
</evidence>
<dbReference type="OrthoDB" id="8931744at2759"/>
<dbReference type="GO" id="GO:0000795">
    <property type="term" value="C:synaptonemal complex"/>
    <property type="evidence" value="ECO:0007669"/>
    <property type="project" value="InterPro"/>
</dbReference>
<dbReference type="GeneID" id="112540587"/>
<dbReference type="RefSeq" id="XP_025022168.1">
    <property type="nucleotide sequence ID" value="XM_025166400.1"/>
</dbReference>
<dbReference type="OMA" id="QYRCEIQ"/>
<evidence type="ECO:0000256" key="3">
    <source>
        <dbReference type="ARBA" id="ARBA00023254"/>
    </source>
</evidence>
<dbReference type="Proteomes" id="UP000695026">
    <property type="component" value="Unplaced"/>
</dbReference>
<name>A0A9F5IRL1_PYTBI</name>
<dbReference type="AlphaFoldDB" id="A0A9F5IRL1"/>
<protein>
    <submittedName>
        <fullName evidence="6">Synaptonemal complex central element protein 1-like</fullName>
    </submittedName>
</protein>
<gene>
    <name evidence="6" type="primary">LOC112540587</name>
</gene>
<organism evidence="5 6">
    <name type="scientific">Python bivittatus</name>
    <name type="common">Burmese python</name>
    <name type="synonym">Python molurus bivittatus</name>
    <dbReference type="NCBI Taxonomy" id="176946"/>
    <lineage>
        <taxon>Eukaryota</taxon>
        <taxon>Metazoa</taxon>
        <taxon>Chordata</taxon>
        <taxon>Craniata</taxon>
        <taxon>Vertebrata</taxon>
        <taxon>Euteleostomi</taxon>
        <taxon>Lepidosauria</taxon>
        <taxon>Squamata</taxon>
        <taxon>Bifurcata</taxon>
        <taxon>Unidentata</taxon>
        <taxon>Episquamata</taxon>
        <taxon>Toxicofera</taxon>
        <taxon>Serpentes</taxon>
        <taxon>Henophidia</taxon>
        <taxon>Pythonidae</taxon>
        <taxon>Python</taxon>
    </lineage>
</organism>
<keyword evidence="3" id="KW-0469">Meiosis</keyword>
<dbReference type="InterPro" id="IPR026676">
    <property type="entry name" value="SYCE1"/>
</dbReference>
<evidence type="ECO:0000313" key="6">
    <source>
        <dbReference type="RefSeq" id="XP_025022168.1"/>
    </source>
</evidence>
<proteinExistence type="inferred from homology"/>
<feature type="coiled-coil region" evidence="4">
    <location>
        <begin position="168"/>
        <end position="202"/>
    </location>
</feature>
<sequence>MSPLTTTPLRDCWDFASKMEEMLSLVKQMQNVGNLEPRIEDLIKRINKLQQAKKILNEEISEANEHSKTLQRELEKLNAEKSSLEEIWNEKKEIRKVMELHSKEVEAEMQREQKLNLGCKQQIEELTAKIQVEKLKQRDQRLAFEQLLDELMEKHKNLWELYAREKPVADMRDSKEQLLNEEKLIQEKLAHVQDELDLLNQAAFSEERKFLKSREAASALELFQEENKKAKNYLEAALKCNSDLQQKCSRLKTELEVMGIEDGSINED</sequence>
<dbReference type="PANTHER" id="PTHR21731">
    <property type="entry name" value="SYNAPTONEMAL COMPLEX CENTRAL ELEMENT PROTEIN 1-LIKE"/>
    <property type="match status" value="1"/>
</dbReference>
<comment type="similarity">
    <text evidence="1">Belongs to the SYCE family.</text>
</comment>
<evidence type="ECO:0000313" key="5">
    <source>
        <dbReference type="Proteomes" id="UP000695026"/>
    </source>
</evidence>
<dbReference type="PANTHER" id="PTHR21731:SF1">
    <property type="entry name" value="SYNAPTONEMAL COMPLEX CENTRAL ELEMENT PROTEIN 1-LIKE"/>
    <property type="match status" value="1"/>
</dbReference>